<dbReference type="InterPro" id="IPR018194">
    <property type="entry name" value="Ni-dep_hyd_lsu_Ni_BS"/>
</dbReference>
<dbReference type="EMBL" id="PGYQ01000006">
    <property type="protein sequence ID" value="PKL72376.1"/>
    <property type="molecule type" value="Genomic_DNA"/>
</dbReference>
<evidence type="ECO:0000256" key="4">
    <source>
        <dbReference type="ARBA" id="ARBA00022723"/>
    </source>
</evidence>
<dbReference type="PANTHER" id="PTHR43600:SF2">
    <property type="entry name" value="F420-NON-REDUCING HYDROGENASE VHU SUBUNIT A"/>
    <property type="match status" value="1"/>
</dbReference>
<dbReference type="Pfam" id="PF00374">
    <property type="entry name" value="NiFeSe_Hases"/>
    <property type="match status" value="2"/>
</dbReference>
<dbReference type="GO" id="GO:0008901">
    <property type="term" value="F:ferredoxin hydrogenase activity"/>
    <property type="evidence" value="ECO:0007669"/>
    <property type="project" value="InterPro"/>
</dbReference>
<gene>
    <name evidence="7" type="ORF">CVV26_01770</name>
</gene>
<evidence type="ECO:0000256" key="6">
    <source>
        <dbReference type="PIRSR" id="PIRSR601501-1"/>
    </source>
</evidence>
<accession>A0A2N1UNF9</accession>
<feature type="binding site" evidence="6">
    <location>
        <position position="437"/>
    </location>
    <ligand>
        <name>Mg(2+)</name>
        <dbReference type="ChEBI" id="CHEBI:18420"/>
    </ligand>
</feature>
<feature type="binding site" evidence="6">
    <location>
        <position position="79"/>
    </location>
    <ligand>
        <name>Fe cation</name>
        <dbReference type="ChEBI" id="CHEBI:24875"/>
    </ligand>
</feature>
<organism evidence="7 8">
    <name type="scientific">Candidatus Kuenenbacteria bacterium HGW-Kuenenbacteria-1</name>
    <dbReference type="NCBI Taxonomy" id="2013812"/>
    <lineage>
        <taxon>Bacteria</taxon>
        <taxon>Candidatus Kueneniibacteriota</taxon>
    </lineage>
</organism>
<dbReference type="PROSITE" id="PS00508">
    <property type="entry name" value="NI_HGENASE_L_2"/>
    <property type="match status" value="1"/>
</dbReference>
<comment type="caution">
    <text evidence="7">The sequence shown here is derived from an EMBL/GenBank/DDBJ whole genome shotgun (WGS) entry which is preliminary data.</text>
</comment>
<evidence type="ECO:0000256" key="1">
    <source>
        <dbReference type="ARBA" id="ARBA00001967"/>
    </source>
</evidence>
<keyword evidence="5" id="KW-0560">Oxidoreductase</keyword>
<feature type="binding site" evidence="6">
    <location>
        <position position="379"/>
    </location>
    <ligand>
        <name>Mg(2+)</name>
        <dbReference type="ChEBI" id="CHEBI:18420"/>
    </ligand>
</feature>
<protein>
    <recommendedName>
        <fullName evidence="9">Ni/Fe hydrogenase subunit alpha</fullName>
    </recommendedName>
</protein>
<keyword evidence="6" id="KW-0460">Magnesium</keyword>
<evidence type="ECO:0000256" key="5">
    <source>
        <dbReference type="ARBA" id="ARBA00023002"/>
    </source>
</evidence>
<evidence type="ECO:0000313" key="8">
    <source>
        <dbReference type="Proteomes" id="UP000233414"/>
    </source>
</evidence>
<dbReference type="AlphaFoldDB" id="A0A2N1UNF9"/>
<comment type="cofactor">
    <cofactor evidence="6">
        <name>Fe cation</name>
        <dbReference type="ChEBI" id="CHEBI:24875"/>
    </cofactor>
</comment>
<evidence type="ECO:0000313" key="7">
    <source>
        <dbReference type="EMBL" id="PKL72376.1"/>
    </source>
</evidence>
<dbReference type="SUPFAM" id="SSF56762">
    <property type="entry name" value="HydB/Nqo4-like"/>
    <property type="match status" value="1"/>
</dbReference>
<evidence type="ECO:0000256" key="3">
    <source>
        <dbReference type="ARBA" id="ARBA00022596"/>
    </source>
</evidence>
<dbReference type="PANTHER" id="PTHR43600">
    <property type="entry name" value="COENZYME F420 HYDROGENASE, SUBUNIT ALPHA"/>
    <property type="match status" value="1"/>
</dbReference>
<feature type="binding site" evidence="6">
    <location>
        <position position="79"/>
    </location>
    <ligand>
        <name>Ni(2+)</name>
        <dbReference type="ChEBI" id="CHEBI:49786"/>
    </ligand>
</feature>
<feature type="binding site" evidence="6">
    <location>
        <position position="434"/>
    </location>
    <ligand>
        <name>Fe cation</name>
        <dbReference type="ChEBI" id="CHEBI:24875"/>
    </ligand>
</feature>
<proteinExistence type="inferred from homology"/>
<dbReference type="Proteomes" id="UP000233414">
    <property type="component" value="Unassembled WGS sequence"/>
</dbReference>
<name>A0A2N1UNF9_9BACT</name>
<comment type="cofactor">
    <cofactor evidence="1 6">
        <name>Ni(2+)</name>
        <dbReference type="ChEBI" id="CHEBI:49786"/>
    </cofactor>
</comment>
<dbReference type="GO" id="GO:0016151">
    <property type="term" value="F:nickel cation binding"/>
    <property type="evidence" value="ECO:0007669"/>
    <property type="project" value="InterPro"/>
</dbReference>
<reference evidence="7 8" key="1">
    <citation type="journal article" date="2017" name="ISME J.">
        <title>Potential for microbial H2 and metal transformations associated with novel bacteria and archaea in deep terrestrial subsurface sediments.</title>
        <authorList>
            <person name="Hernsdorf A.W."/>
            <person name="Amano Y."/>
            <person name="Miyakawa K."/>
            <person name="Ise K."/>
            <person name="Suzuki Y."/>
            <person name="Anantharaman K."/>
            <person name="Probst A."/>
            <person name="Burstein D."/>
            <person name="Thomas B.C."/>
            <person name="Banfield J.F."/>
        </authorList>
    </citation>
    <scope>NUCLEOTIDE SEQUENCE [LARGE SCALE GENOMIC DNA]</scope>
    <source>
        <strain evidence="7">HGW-Kuenenbacteria-1</strain>
    </source>
</reference>
<feature type="binding site" evidence="6">
    <location>
        <position position="76"/>
    </location>
    <ligand>
        <name>Ni(2+)</name>
        <dbReference type="ChEBI" id="CHEBI:49786"/>
    </ligand>
</feature>
<keyword evidence="4 6" id="KW-0479">Metal-binding</keyword>
<dbReference type="InterPro" id="IPR001501">
    <property type="entry name" value="Ni-dep_hyd_lsu"/>
</dbReference>
<evidence type="ECO:0000256" key="2">
    <source>
        <dbReference type="ARBA" id="ARBA00009292"/>
    </source>
</evidence>
<dbReference type="InterPro" id="IPR029014">
    <property type="entry name" value="NiFe-Hase_large"/>
</dbReference>
<dbReference type="Gene3D" id="1.10.645.10">
    <property type="entry name" value="Cytochrome-c3 Hydrogenase, chain B"/>
    <property type="match status" value="1"/>
</dbReference>
<comment type="similarity">
    <text evidence="2">Belongs to the [NiFe]/[NiFeSe] hydrogenase large subunit family.</text>
</comment>
<evidence type="ECO:0008006" key="9">
    <source>
        <dbReference type="Google" id="ProtNLM"/>
    </source>
</evidence>
<keyword evidence="6" id="KW-0408">Iron</keyword>
<feature type="binding site" evidence="6">
    <location>
        <position position="431"/>
    </location>
    <ligand>
        <name>Ni(2+)</name>
        <dbReference type="ChEBI" id="CHEBI:49786"/>
    </ligand>
</feature>
<keyword evidence="3 6" id="KW-0533">Nickel</keyword>
<sequence>MRNTYNFKFIFMHNYNLDIKISKLSKIEGHADLDIKIKDGKVENVELRVMENMRFFNQAVRGQSYNNVAQIVSRICGTCSIAHLTACIEAIEKALEIKPSEQTIILRKLTMYSMIIRDHALHLYFFVLPDIFGIDSALDMPKEKIDLLHEALHIKEAGNNLSNLIAGRAVHAPFEQVGGFSNEIDKTKIPEIIKELKSIRSYVIKLAEIFYNLDWEFKRKTNFVALATSDFSFLEGKIKSTSGAIVEEKDYWDHLNNIVLPYSQASGFEFEGHEYMVGSLARLNLNKDALHFNTKKDMEKYLSVFPSDNIYYNNLAQVIEIMHSIDHSIELLENTDFKKEPLVKPTKLSGEGVGVIEAARGTLYYWLGINEGKIRYANLVIPTAQNLVNMRKDVRKIVEDICCCEILLKESDVENKIRKEVEKIIRAYDPCMSCAAHFLKINWTKE</sequence>